<gene>
    <name evidence="2" type="ORF">CEXT_705691</name>
</gene>
<feature type="compositionally biased region" description="Basic residues" evidence="1">
    <location>
        <begin position="11"/>
        <end position="20"/>
    </location>
</feature>
<comment type="caution">
    <text evidence="2">The sequence shown here is derived from an EMBL/GenBank/DDBJ whole genome shotgun (WGS) entry which is preliminary data.</text>
</comment>
<keyword evidence="3" id="KW-1185">Reference proteome</keyword>
<evidence type="ECO:0000256" key="1">
    <source>
        <dbReference type="SAM" id="MobiDB-lite"/>
    </source>
</evidence>
<feature type="compositionally biased region" description="Basic and acidic residues" evidence="1">
    <location>
        <begin position="1"/>
        <end position="10"/>
    </location>
</feature>
<evidence type="ECO:0000313" key="2">
    <source>
        <dbReference type="EMBL" id="GIZ04225.1"/>
    </source>
</evidence>
<reference evidence="2 3" key="1">
    <citation type="submission" date="2021-06" db="EMBL/GenBank/DDBJ databases">
        <title>Caerostris extrusa draft genome.</title>
        <authorList>
            <person name="Kono N."/>
            <person name="Arakawa K."/>
        </authorList>
    </citation>
    <scope>NUCLEOTIDE SEQUENCE [LARGE SCALE GENOMIC DNA]</scope>
</reference>
<evidence type="ECO:0000313" key="3">
    <source>
        <dbReference type="Proteomes" id="UP001054945"/>
    </source>
</evidence>
<dbReference type="AlphaFoldDB" id="A0AAV4YDC6"/>
<sequence length="159" mass="17834">MKAGKEERKWPQRRRTSKQLSKHRFFTHGGSLKGGLCGAVHETYNFQNVFPAFKQIKQKRGAPFKQIKQKEVPSPELDVVPGTLAVSIWTEINPLGEGIARGRLSQQIRIVRLPISIWTPMQMTITAVLRYVTDSAGIYRVGNSIGISRMQDAAQFGAL</sequence>
<proteinExistence type="predicted"/>
<feature type="region of interest" description="Disordered" evidence="1">
    <location>
        <begin position="1"/>
        <end position="20"/>
    </location>
</feature>
<organism evidence="2 3">
    <name type="scientific">Caerostris extrusa</name>
    <name type="common">Bark spider</name>
    <name type="synonym">Caerostris bankana</name>
    <dbReference type="NCBI Taxonomy" id="172846"/>
    <lineage>
        <taxon>Eukaryota</taxon>
        <taxon>Metazoa</taxon>
        <taxon>Ecdysozoa</taxon>
        <taxon>Arthropoda</taxon>
        <taxon>Chelicerata</taxon>
        <taxon>Arachnida</taxon>
        <taxon>Araneae</taxon>
        <taxon>Araneomorphae</taxon>
        <taxon>Entelegynae</taxon>
        <taxon>Araneoidea</taxon>
        <taxon>Araneidae</taxon>
        <taxon>Caerostris</taxon>
    </lineage>
</organism>
<accession>A0AAV4YDC6</accession>
<protein>
    <submittedName>
        <fullName evidence="2">Uncharacterized protein</fullName>
    </submittedName>
</protein>
<dbReference type="EMBL" id="BPLR01001704">
    <property type="protein sequence ID" value="GIZ04225.1"/>
    <property type="molecule type" value="Genomic_DNA"/>
</dbReference>
<dbReference type="Proteomes" id="UP001054945">
    <property type="component" value="Unassembled WGS sequence"/>
</dbReference>
<name>A0AAV4YDC6_CAEEX</name>